<sequence length="168" mass="18046">MGGSSRSRVVFENGVSVFEGVLIEQGGGFASVRCARLVSIQDVEALRLKVKSDGRVGYKLTLMGDHAPRISYQILLDTANEAVDADGFADLVLPLDEFKPSFQGRPLRDAPPLRDAKICSLGLMLSQFAAGGGEVADKRGCPPGNFRIELKQLAAGKSELAINGRRWV</sequence>
<name>A0A0M0K4A9_9EUKA</name>
<dbReference type="GO" id="GO:0051082">
    <property type="term" value="F:unfolded protein binding"/>
    <property type="evidence" value="ECO:0007669"/>
    <property type="project" value="TreeGrafter"/>
</dbReference>
<keyword evidence="4" id="KW-1185">Reference proteome</keyword>
<accession>A0A0M0K4A9</accession>
<keyword evidence="3" id="KW-0830">Ubiquinone</keyword>
<reference evidence="4" key="1">
    <citation type="journal article" date="2015" name="PLoS Genet.">
        <title>Genome Sequence and Transcriptome Analyses of Chrysochromulina tobin: Metabolic Tools for Enhanced Algal Fitness in the Prominent Order Prymnesiales (Haptophyceae).</title>
        <authorList>
            <person name="Hovde B.T."/>
            <person name="Deodato C.R."/>
            <person name="Hunsperger H.M."/>
            <person name="Ryken S.A."/>
            <person name="Yost W."/>
            <person name="Jha R.K."/>
            <person name="Patterson J."/>
            <person name="Monnat R.J. Jr."/>
            <person name="Barlow S.B."/>
            <person name="Starkenburg S.R."/>
            <person name="Cattolico R.A."/>
        </authorList>
    </citation>
    <scope>NUCLEOTIDE SEQUENCE</scope>
    <source>
        <strain evidence="4">CCMP291</strain>
    </source>
</reference>
<dbReference type="PANTHER" id="PTHR13194:SF19">
    <property type="entry name" value="NAD(P)-BINDING ROSSMANN-FOLD SUPERFAMILY PROTEIN"/>
    <property type="match status" value="1"/>
</dbReference>
<dbReference type="Proteomes" id="UP000037460">
    <property type="component" value="Unassembled WGS sequence"/>
</dbReference>
<comment type="caution">
    <text evidence="3">The sequence shown here is derived from an EMBL/GenBank/DDBJ whole genome shotgun (WGS) entry which is preliminary data.</text>
</comment>
<dbReference type="GO" id="GO:0010257">
    <property type="term" value="P:NADH dehydrogenase complex assembly"/>
    <property type="evidence" value="ECO:0007669"/>
    <property type="project" value="TreeGrafter"/>
</dbReference>
<dbReference type="OrthoDB" id="426386at2759"/>
<dbReference type="InterPro" id="IPR039131">
    <property type="entry name" value="NDUFAF1"/>
</dbReference>
<feature type="domain" description="NADH:ubiquinone oxidoreductase intermediate-associated protein 30" evidence="2">
    <location>
        <begin position="1"/>
        <end position="131"/>
    </location>
</feature>
<dbReference type="PANTHER" id="PTHR13194">
    <property type="entry name" value="COMPLEX I INTERMEDIATE-ASSOCIATED PROTEIN 30"/>
    <property type="match status" value="1"/>
</dbReference>
<protein>
    <submittedName>
        <fullName evidence="3">NADH:ubiquinone oxidoreductase complex i intermediate-associated protein 30</fullName>
    </submittedName>
</protein>
<organism evidence="3 4">
    <name type="scientific">Chrysochromulina tobinii</name>
    <dbReference type="NCBI Taxonomy" id="1460289"/>
    <lineage>
        <taxon>Eukaryota</taxon>
        <taxon>Haptista</taxon>
        <taxon>Haptophyta</taxon>
        <taxon>Prymnesiophyceae</taxon>
        <taxon>Prymnesiales</taxon>
        <taxon>Chrysochromulinaceae</taxon>
        <taxon>Chrysochromulina</taxon>
    </lineage>
</organism>
<dbReference type="SUPFAM" id="SSF49785">
    <property type="entry name" value="Galactose-binding domain-like"/>
    <property type="match status" value="1"/>
</dbReference>
<evidence type="ECO:0000259" key="2">
    <source>
        <dbReference type="Pfam" id="PF08547"/>
    </source>
</evidence>
<dbReference type="Pfam" id="PF08547">
    <property type="entry name" value="CIA30"/>
    <property type="match status" value="1"/>
</dbReference>
<comment type="similarity">
    <text evidence="1">Belongs to the CIA30 family.</text>
</comment>
<dbReference type="EMBL" id="JWZX01001466">
    <property type="protein sequence ID" value="KOO33639.1"/>
    <property type="molecule type" value="Genomic_DNA"/>
</dbReference>
<evidence type="ECO:0000256" key="1">
    <source>
        <dbReference type="ARBA" id="ARBA00007884"/>
    </source>
</evidence>
<gene>
    <name evidence="3" type="ORF">Ctob_016052</name>
</gene>
<proteinExistence type="inferred from homology"/>
<dbReference type="AlphaFoldDB" id="A0A0M0K4A9"/>
<dbReference type="InterPro" id="IPR013857">
    <property type="entry name" value="NADH-UbQ_OxRdtase-assoc_prot30"/>
</dbReference>
<evidence type="ECO:0000313" key="3">
    <source>
        <dbReference type="EMBL" id="KOO33639.1"/>
    </source>
</evidence>
<dbReference type="InterPro" id="IPR008979">
    <property type="entry name" value="Galactose-bd-like_sf"/>
</dbReference>
<evidence type="ECO:0000313" key="4">
    <source>
        <dbReference type="Proteomes" id="UP000037460"/>
    </source>
</evidence>